<sequence>MVREVIGYAAHLPRKARYRLSRHVQRDGLTVVVCSACKNMPDEPQLANCGHIYCEECSQGTPYCVAPGCRKWVLGRTTSFDLCFLDTIEAKCKKLGLEPAPRGCTGAPVPFTEHYQHQYIPTWTPRDDDSIADSDDGMDCTDSDSDQTTLCSRTEGPAPFTEHYQHRYISTWTPRDDDNMADSDDGMDFKDSDSDRSAMTKDQIRKVEMLNAWRKKREILLAKLTKNREAELGQLV</sequence>
<dbReference type="Proteomes" id="UP001345013">
    <property type="component" value="Unassembled WGS sequence"/>
</dbReference>
<organism evidence="2 3">
    <name type="scientific">Lithohypha guttulata</name>
    <dbReference type="NCBI Taxonomy" id="1690604"/>
    <lineage>
        <taxon>Eukaryota</taxon>
        <taxon>Fungi</taxon>
        <taxon>Dikarya</taxon>
        <taxon>Ascomycota</taxon>
        <taxon>Pezizomycotina</taxon>
        <taxon>Eurotiomycetes</taxon>
        <taxon>Chaetothyriomycetidae</taxon>
        <taxon>Chaetothyriales</taxon>
        <taxon>Trichomeriaceae</taxon>
        <taxon>Lithohypha</taxon>
    </lineage>
</organism>
<name>A0ABR0KC31_9EURO</name>
<feature type="region of interest" description="Disordered" evidence="1">
    <location>
        <begin position="123"/>
        <end position="158"/>
    </location>
</feature>
<feature type="region of interest" description="Disordered" evidence="1">
    <location>
        <begin position="173"/>
        <end position="200"/>
    </location>
</feature>
<proteinExistence type="predicted"/>
<gene>
    <name evidence="2" type="ORF">LTR24_004717</name>
</gene>
<feature type="compositionally biased region" description="Basic and acidic residues" evidence="1">
    <location>
        <begin position="187"/>
        <end position="200"/>
    </location>
</feature>
<evidence type="ECO:0000313" key="3">
    <source>
        <dbReference type="Proteomes" id="UP001345013"/>
    </source>
</evidence>
<feature type="compositionally biased region" description="Acidic residues" evidence="1">
    <location>
        <begin position="130"/>
        <end position="145"/>
    </location>
</feature>
<dbReference type="EMBL" id="JAVRRG010000050">
    <property type="protein sequence ID" value="KAK5092922.1"/>
    <property type="molecule type" value="Genomic_DNA"/>
</dbReference>
<evidence type="ECO:0008006" key="4">
    <source>
        <dbReference type="Google" id="ProtNLM"/>
    </source>
</evidence>
<dbReference type="InterPro" id="IPR013083">
    <property type="entry name" value="Znf_RING/FYVE/PHD"/>
</dbReference>
<evidence type="ECO:0000256" key="1">
    <source>
        <dbReference type="SAM" id="MobiDB-lite"/>
    </source>
</evidence>
<accession>A0ABR0KC31</accession>
<comment type="caution">
    <text evidence="2">The sequence shown here is derived from an EMBL/GenBank/DDBJ whole genome shotgun (WGS) entry which is preliminary data.</text>
</comment>
<evidence type="ECO:0000313" key="2">
    <source>
        <dbReference type="EMBL" id="KAK5092922.1"/>
    </source>
</evidence>
<dbReference type="SUPFAM" id="SSF57850">
    <property type="entry name" value="RING/U-box"/>
    <property type="match status" value="1"/>
</dbReference>
<dbReference type="Gene3D" id="3.30.40.10">
    <property type="entry name" value="Zinc/RING finger domain, C3HC4 (zinc finger)"/>
    <property type="match status" value="1"/>
</dbReference>
<reference evidence="2 3" key="1">
    <citation type="submission" date="2023-08" db="EMBL/GenBank/DDBJ databases">
        <title>Black Yeasts Isolated from many extreme environments.</title>
        <authorList>
            <person name="Coleine C."/>
            <person name="Stajich J.E."/>
            <person name="Selbmann L."/>
        </authorList>
    </citation>
    <scope>NUCLEOTIDE SEQUENCE [LARGE SCALE GENOMIC DNA]</scope>
    <source>
        <strain evidence="2 3">CCFEE 5885</strain>
    </source>
</reference>
<keyword evidence="3" id="KW-1185">Reference proteome</keyword>
<protein>
    <recommendedName>
        <fullName evidence="4">RING-type domain-containing protein</fullName>
    </recommendedName>
</protein>